<dbReference type="InterPro" id="IPR002100">
    <property type="entry name" value="TF_MADSbox"/>
</dbReference>
<dbReference type="Gene3D" id="3.40.1810.10">
    <property type="entry name" value="Transcription factor, MADS-box"/>
    <property type="match status" value="2"/>
</dbReference>
<feature type="coiled-coil region" evidence="8">
    <location>
        <begin position="101"/>
        <end position="128"/>
    </location>
</feature>
<feature type="domain" description="MADS-box" evidence="10">
    <location>
        <begin position="159"/>
        <end position="201"/>
    </location>
</feature>
<feature type="compositionally biased region" description="Low complexity" evidence="9">
    <location>
        <begin position="137"/>
        <end position="151"/>
    </location>
</feature>
<dbReference type="Pfam" id="PF00319">
    <property type="entry name" value="SRF-TF"/>
    <property type="match status" value="2"/>
</dbReference>
<comment type="caution">
    <text evidence="11">The sequence shown here is derived from an EMBL/GenBank/DDBJ whole genome shotgun (WGS) entry which is preliminary data.</text>
</comment>
<dbReference type="InterPro" id="IPR036388">
    <property type="entry name" value="WH-like_DNA-bd_sf"/>
</dbReference>
<dbReference type="SMART" id="SM00432">
    <property type="entry name" value="MADS"/>
    <property type="match status" value="2"/>
</dbReference>
<sequence length="915" mass="104035">MVRKLSTSSFYIQLYQIIDDRSSDQIISWNKSNNNSFIVWDLKKLRSNILPKSSSVLGKNMTEFIAKLRSHGFKTVVKGPGELEFSHDDFERGPLMKKMMVKALSERIERFDAQIKSMKCRLKAKEASLKKSHTMRSPRPSSCSKCSSSPSSTHSLAATSLKSRLLTIFKKAQELTTLCDIEACVIHYGPDGELKTWPEDRDKVKDLALRYIQLDEAKRRKKSVNLYEFLNKNKDKKTMINKKAKRNVEELKYPISDHYSPHQINQLIHSLELSYSTLQERRRFLAAKANLEDRQHSLNPSHFTQESVLKNQELCVNDKNSNNFQHLCVSDYSAVQESALRYHSMLYDQNMMCMGNINNVQHPWLSNAHPTELQEPNQLMQRELNYGFDQNMCMSDTTNSFSVVDPCLPNMLPDDFCFDFQDPYGGNMVGNPSFSQDFFPDMSSSYVYGSRLLQESTLPSLSSSNITNENSEIPSNLPDDHRKMISKLSTSSFYIQLYQIIEDRSSDQIISWNKSNNNSFIVWDLKKLRSDILSKYSSVLGRNLTEFIAKLRSHGFRSVVKGPGELEFSHDDFARSPLMKKMMVKALSERIEKFDAQIKAMNLTVASGCSDRGGARSGHIDGGSGAAVSREKKRWSLVGSAFRVLLSSFSSSRFTLVSSAPSEEAVACDCLLDTLAADLEAGLTLPAIVSDLQRRGGCGDDRSYLGVNQQEKLTMRSPRPSSCSKCSSASSSSSSYSRAATSLNSRLLTVFKKAQELTTLCDIEACVIHYGPDGELKTWPEDRDKVKDLALRYIQFDKAKRRKKSVNLHEFLNKMEDKKTMLHKFKKRAKKNVEELKYPISVHYSPDQINQLIQSLELSYSKLQERHRFLAAKKQNESLNPNQFKQLPQESVLKNHEVCVNDQNNNFNLGGQIIS</sequence>
<keyword evidence="4" id="KW-0238">DNA-binding</keyword>
<keyword evidence="6" id="KW-0539">Nucleus</keyword>
<evidence type="ECO:0000313" key="12">
    <source>
        <dbReference type="Proteomes" id="UP000823674"/>
    </source>
</evidence>
<dbReference type="EMBL" id="JADBGQ010000004">
    <property type="protein sequence ID" value="KAG5400940.1"/>
    <property type="molecule type" value="Genomic_DNA"/>
</dbReference>
<evidence type="ECO:0000256" key="9">
    <source>
        <dbReference type="SAM" id="MobiDB-lite"/>
    </source>
</evidence>
<feature type="compositionally biased region" description="Low complexity" evidence="9">
    <location>
        <begin position="716"/>
        <end position="735"/>
    </location>
</feature>
<dbReference type="Gene3D" id="1.10.10.10">
    <property type="entry name" value="Winged helix-like DNA-binding domain superfamily/Winged helix DNA-binding domain"/>
    <property type="match status" value="2"/>
</dbReference>
<dbReference type="PANTHER" id="PTHR10015:SF358">
    <property type="entry name" value="HSF-TYPE DNA-BINDING DOMAIN-CONTAINING PROTEIN"/>
    <property type="match status" value="1"/>
</dbReference>
<accession>A0ABQ7MQU8</accession>
<dbReference type="InterPro" id="IPR000232">
    <property type="entry name" value="HSF_DNA-bd"/>
</dbReference>
<organism evidence="11 12">
    <name type="scientific">Brassica rapa subsp. trilocularis</name>
    <dbReference type="NCBI Taxonomy" id="1813537"/>
    <lineage>
        <taxon>Eukaryota</taxon>
        <taxon>Viridiplantae</taxon>
        <taxon>Streptophyta</taxon>
        <taxon>Embryophyta</taxon>
        <taxon>Tracheophyta</taxon>
        <taxon>Spermatophyta</taxon>
        <taxon>Magnoliopsida</taxon>
        <taxon>eudicotyledons</taxon>
        <taxon>Gunneridae</taxon>
        <taxon>Pentapetalae</taxon>
        <taxon>rosids</taxon>
        <taxon>malvids</taxon>
        <taxon>Brassicales</taxon>
        <taxon>Brassicaceae</taxon>
        <taxon>Brassiceae</taxon>
        <taxon>Brassica</taxon>
    </lineage>
</organism>
<gene>
    <name evidence="11" type="primary">A04p017600.1_BraROA</name>
    <name evidence="11" type="ORF">IGI04_015547</name>
</gene>
<feature type="region of interest" description="Disordered" evidence="9">
    <location>
        <begin position="128"/>
        <end position="151"/>
    </location>
</feature>
<dbReference type="Proteomes" id="UP000823674">
    <property type="component" value="Chromosome A04"/>
</dbReference>
<evidence type="ECO:0000256" key="1">
    <source>
        <dbReference type="ARBA" id="ARBA00004123"/>
    </source>
</evidence>
<evidence type="ECO:0000256" key="4">
    <source>
        <dbReference type="ARBA" id="ARBA00023125"/>
    </source>
</evidence>
<keyword evidence="8" id="KW-0175">Coiled coil</keyword>
<evidence type="ECO:0000256" key="5">
    <source>
        <dbReference type="ARBA" id="ARBA00023163"/>
    </source>
</evidence>
<dbReference type="SUPFAM" id="SSF55455">
    <property type="entry name" value="SRF-like"/>
    <property type="match status" value="2"/>
</dbReference>
<reference evidence="11 12" key="1">
    <citation type="submission" date="2021-03" db="EMBL/GenBank/DDBJ databases">
        <authorList>
            <person name="King G.J."/>
            <person name="Bancroft I."/>
            <person name="Baten A."/>
            <person name="Bloomfield J."/>
            <person name="Borpatragohain P."/>
            <person name="He Z."/>
            <person name="Irish N."/>
            <person name="Irwin J."/>
            <person name="Liu K."/>
            <person name="Mauleon R.P."/>
            <person name="Moore J."/>
            <person name="Morris R."/>
            <person name="Ostergaard L."/>
            <person name="Wang B."/>
            <person name="Wells R."/>
        </authorList>
    </citation>
    <scope>NUCLEOTIDE SEQUENCE [LARGE SCALE GENOMIC DNA]</scope>
    <source>
        <strain evidence="11">R-o-18</strain>
        <tissue evidence="11">Leaf</tissue>
    </source>
</reference>
<dbReference type="PROSITE" id="PS50066">
    <property type="entry name" value="MADS_BOX_2"/>
    <property type="match status" value="2"/>
</dbReference>
<dbReference type="PANTHER" id="PTHR10015">
    <property type="entry name" value="HEAT SHOCK TRANSCRIPTION FACTOR"/>
    <property type="match status" value="1"/>
</dbReference>
<comment type="subcellular location">
    <subcellularLocation>
        <location evidence="1">Nucleus</location>
    </subcellularLocation>
</comment>
<evidence type="ECO:0000256" key="7">
    <source>
        <dbReference type="RuleBase" id="RU004020"/>
    </source>
</evidence>
<feature type="domain" description="MADS-box" evidence="10">
    <location>
        <begin position="741"/>
        <end position="783"/>
    </location>
</feature>
<dbReference type="SUPFAM" id="SSF46785">
    <property type="entry name" value="Winged helix' DNA-binding domain"/>
    <property type="match status" value="2"/>
</dbReference>
<evidence type="ECO:0000313" key="11">
    <source>
        <dbReference type="EMBL" id="KAG5400940.1"/>
    </source>
</evidence>
<evidence type="ECO:0000259" key="10">
    <source>
        <dbReference type="PROSITE" id="PS50066"/>
    </source>
</evidence>
<evidence type="ECO:0000256" key="2">
    <source>
        <dbReference type="ARBA" id="ARBA00023015"/>
    </source>
</evidence>
<proteinExistence type="inferred from homology"/>
<dbReference type="Pfam" id="PF00447">
    <property type="entry name" value="HSF_DNA-bind"/>
    <property type="match status" value="2"/>
</dbReference>
<dbReference type="InterPro" id="IPR036390">
    <property type="entry name" value="WH_DNA-bd_sf"/>
</dbReference>
<keyword evidence="2" id="KW-0805">Transcription regulation</keyword>
<keyword evidence="3" id="KW-0346">Stress response</keyword>
<protein>
    <recommendedName>
        <fullName evidence="10">MADS-box domain-containing protein</fullName>
    </recommendedName>
</protein>
<keyword evidence="5" id="KW-0804">Transcription</keyword>
<keyword evidence="12" id="KW-1185">Reference proteome</keyword>
<evidence type="ECO:0000256" key="6">
    <source>
        <dbReference type="ARBA" id="ARBA00023242"/>
    </source>
</evidence>
<dbReference type="SMART" id="SM00415">
    <property type="entry name" value="HSF"/>
    <property type="match status" value="2"/>
</dbReference>
<evidence type="ECO:0000256" key="3">
    <source>
        <dbReference type="ARBA" id="ARBA00023016"/>
    </source>
</evidence>
<comment type="similarity">
    <text evidence="7">Belongs to the HSF family.</text>
</comment>
<name>A0ABQ7MQU8_BRACM</name>
<evidence type="ECO:0000256" key="8">
    <source>
        <dbReference type="SAM" id="Coils"/>
    </source>
</evidence>
<dbReference type="InterPro" id="IPR036879">
    <property type="entry name" value="TF_MADSbox_sf"/>
</dbReference>
<feature type="region of interest" description="Disordered" evidence="9">
    <location>
        <begin position="709"/>
        <end position="735"/>
    </location>
</feature>